<reference evidence="1" key="1">
    <citation type="journal article" date="2021" name="New Phytol.">
        <title>Evolutionary innovations through gain and loss of genes in the ectomycorrhizal Boletales.</title>
        <authorList>
            <person name="Wu G."/>
            <person name="Miyauchi S."/>
            <person name="Morin E."/>
            <person name="Kuo A."/>
            <person name="Drula E."/>
            <person name="Varga T."/>
            <person name="Kohler A."/>
            <person name="Feng B."/>
            <person name="Cao Y."/>
            <person name="Lipzen A."/>
            <person name="Daum C."/>
            <person name="Hundley H."/>
            <person name="Pangilinan J."/>
            <person name="Johnson J."/>
            <person name="Barry K."/>
            <person name="LaButti K."/>
            <person name="Ng V."/>
            <person name="Ahrendt S."/>
            <person name="Min B."/>
            <person name="Choi I.G."/>
            <person name="Park H."/>
            <person name="Plett J.M."/>
            <person name="Magnuson J."/>
            <person name="Spatafora J.W."/>
            <person name="Nagy L.G."/>
            <person name="Henrissat B."/>
            <person name="Grigoriev I.V."/>
            <person name="Yang Z.L."/>
            <person name="Xu J."/>
            <person name="Martin F.M."/>
        </authorList>
    </citation>
    <scope>NUCLEOTIDE SEQUENCE</scope>
    <source>
        <strain evidence="1">ATCC 28755</strain>
    </source>
</reference>
<protein>
    <submittedName>
        <fullName evidence="1">Uncharacterized protein</fullName>
    </submittedName>
</protein>
<proteinExistence type="predicted"/>
<comment type="caution">
    <text evidence="1">The sequence shown here is derived from an EMBL/GenBank/DDBJ whole genome shotgun (WGS) entry which is preliminary data.</text>
</comment>
<accession>A0ACB8A873</accession>
<sequence length="190" mass="21215">MNMETGKHIPPIQSNYKPMRKIVGSPMLGVVIPRAAVSGVVDPLLERVIAQFTAKAETSNDTPIMGDYWLGNILIDGEEGPNGVKFSKKLWVIDWEMCRYENPAKDVVKIAGDCFFASCFQDAAVVNVDPFRVVVGMGVHWITWARPLGVPMRKSPFHSWSADSILPQLRLRFFIGISIICTYWARTSAT</sequence>
<gene>
    <name evidence="1" type="ORF">BJ138DRAFT_1155663</name>
</gene>
<evidence type="ECO:0000313" key="2">
    <source>
        <dbReference type="Proteomes" id="UP000790377"/>
    </source>
</evidence>
<dbReference type="EMBL" id="MU267769">
    <property type="protein sequence ID" value="KAH7909273.1"/>
    <property type="molecule type" value="Genomic_DNA"/>
</dbReference>
<keyword evidence="2" id="KW-1185">Reference proteome</keyword>
<organism evidence="1 2">
    <name type="scientific">Hygrophoropsis aurantiaca</name>
    <dbReference type="NCBI Taxonomy" id="72124"/>
    <lineage>
        <taxon>Eukaryota</taxon>
        <taxon>Fungi</taxon>
        <taxon>Dikarya</taxon>
        <taxon>Basidiomycota</taxon>
        <taxon>Agaricomycotina</taxon>
        <taxon>Agaricomycetes</taxon>
        <taxon>Agaricomycetidae</taxon>
        <taxon>Boletales</taxon>
        <taxon>Coniophorineae</taxon>
        <taxon>Hygrophoropsidaceae</taxon>
        <taxon>Hygrophoropsis</taxon>
    </lineage>
</organism>
<dbReference type="Proteomes" id="UP000790377">
    <property type="component" value="Unassembled WGS sequence"/>
</dbReference>
<evidence type="ECO:0000313" key="1">
    <source>
        <dbReference type="EMBL" id="KAH7909273.1"/>
    </source>
</evidence>
<name>A0ACB8A873_9AGAM</name>